<dbReference type="OrthoDB" id="3473305at2759"/>
<feature type="domain" description="2EXR" evidence="1">
    <location>
        <begin position="4"/>
        <end position="92"/>
    </location>
</feature>
<dbReference type="AlphaFoldDB" id="A0A6A6V2R5"/>
<keyword evidence="3" id="KW-1185">Reference proteome</keyword>
<dbReference type="Proteomes" id="UP000799440">
    <property type="component" value="Unassembled WGS sequence"/>
</dbReference>
<evidence type="ECO:0000313" key="2">
    <source>
        <dbReference type="EMBL" id="KAF2743581.1"/>
    </source>
</evidence>
<sequence length="185" mass="21739">FSTFHPFPRLPCELRLQIWEHAVEPRTIEVRYRAYKPERLLCTNPVPAIMEACREARDVGLKLYEKAFLDSIPGRPDLGERYIWLNWDFDVISIGRTRLEKFLPVKTLIQRLKLERNRNDGFWDDSADYTLGREDENPELRSFINVREIYIVMDSFDMMYGLRSTVETWPCGADNVVFIDGASGE</sequence>
<dbReference type="PANTHER" id="PTHR35910">
    <property type="entry name" value="2EXR DOMAIN-CONTAINING PROTEIN"/>
    <property type="match status" value="1"/>
</dbReference>
<name>A0A6A6V2R5_9PLEO</name>
<evidence type="ECO:0000313" key="3">
    <source>
        <dbReference type="Proteomes" id="UP000799440"/>
    </source>
</evidence>
<protein>
    <recommendedName>
        <fullName evidence="1">2EXR domain-containing protein</fullName>
    </recommendedName>
</protein>
<dbReference type="Pfam" id="PF20150">
    <property type="entry name" value="2EXR"/>
    <property type="match status" value="1"/>
</dbReference>
<dbReference type="InterPro" id="IPR045518">
    <property type="entry name" value="2EXR"/>
</dbReference>
<dbReference type="PANTHER" id="PTHR35910:SF1">
    <property type="entry name" value="2EXR DOMAIN-CONTAINING PROTEIN"/>
    <property type="match status" value="1"/>
</dbReference>
<proteinExistence type="predicted"/>
<dbReference type="EMBL" id="MU006596">
    <property type="protein sequence ID" value="KAF2743581.1"/>
    <property type="molecule type" value="Genomic_DNA"/>
</dbReference>
<feature type="non-terminal residue" evidence="2">
    <location>
        <position position="1"/>
    </location>
</feature>
<feature type="non-terminal residue" evidence="2">
    <location>
        <position position="185"/>
    </location>
</feature>
<organism evidence="2 3">
    <name type="scientific">Sporormia fimetaria CBS 119925</name>
    <dbReference type="NCBI Taxonomy" id="1340428"/>
    <lineage>
        <taxon>Eukaryota</taxon>
        <taxon>Fungi</taxon>
        <taxon>Dikarya</taxon>
        <taxon>Ascomycota</taxon>
        <taxon>Pezizomycotina</taxon>
        <taxon>Dothideomycetes</taxon>
        <taxon>Pleosporomycetidae</taxon>
        <taxon>Pleosporales</taxon>
        <taxon>Sporormiaceae</taxon>
        <taxon>Sporormia</taxon>
    </lineage>
</organism>
<gene>
    <name evidence="2" type="ORF">M011DRAFT_372674</name>
</gene>
<evidence type="ECO:0000259" key="1">
    <source>
        <dbReference type="Pfam" id="PF20150"/>
    </source>
</evidence>
<accession>A0A6A6V2R5</accession>
<reference evidence="2" key="1">
    <citation type="journal article" date="2020" name="Stud. Mycol.">
        <title>101 Dothideomycetes genomes: a test case for predicting lifestyles and emergence of pathogens.</title>
        <authorList>
            <person name="Haridas S."/>
            <person name="Albert R."/>
            <person name="Binder M."/>
            <person name="Bloem J."/>
            <person name="Labutti K."/>
            <person name="Salamov A."/>
            <person name="Andreopoulos B."/>
            <person name="Baker S."/>
            <person name="Barry K."/>
            <person name="Bills G."/>
            <person name="Bluhm B."/>
            <person name="Cannon C."/>
            <person name="Castanera R."/>
            <person name="Culley D."/>
            <person name="Daum C."/>
            <person name="Ezra D."/>
            <person name="Gonzalez J."/>
            <person name="Henrissat B."/>
            <person name="Kuo A."/>
            <person name="Liang C."/>
            <person name="Lipzen A."/>
            <person name="Lutzoni F."/>
            <person name="Magnuson J."/>
            <person name="Mondo S."/>
            <person name="Nolan M."/>
            <person name="Ohm R."/>
            <person name="Pangilinan J."/>
            <person name="Park H.-J."/>
            <person name="Ramirez L."/>
            <person name="Alfaro M."/>
            <person name="Sun H."/>
            <person name="Tritt A."/>
            <person name="Yoshinaga Y."/>
            <person name="Zwiers L.-H."/>
            <person name="Turgeon B."/>
            <person name="Goodwin S."/>
            <person name="Spatafora J."/>
            <person name="Crous P."/>
            <person name="Grigoriev I."/>
        </authorList>
    </citation>
    <scope>NUCLEOTIDE SEQUENCE</scope>
    <source>
        <strain evidence="2">CBS 119925</strain>
    </source>
</reference>